<gene>
    <name evidence="2" type="ORF">LB941_07710</name>
</gene>
<dbReference type="AlphaFoldDB" id="A0A9X2JLT0"/>
<evidence type="ECO:0000256" key="1">
    <source>
        <dbReference type="SAM" id="Phobius"/>
    </source>
</evidence>
<organism evidence="2 3">
    <name type="scientific">Ligilactobacillus ubinensis</name>
    <dbReference type="NCBI Taxonomy" id="2876789"/>
    <lineage>
        <taxon>Bacteria</taxon>
        <taxon>Bacillati</taxon>
        <taxon>Bacillota</taxon>
        <taxon>Bacilli</taxon>
        <taxon>Lactobacillales</taxon>
        <taxon>Lactobacillaceae</taxon>
        <taxon>Ligilactobacillus</taxon>
    </lineage>
</organism>
<keyword evidence="1" id="KW-1133">Transmembrane helix</keyword>
<sequence length="64" mass="7629">MRLLPRRNYAEMLAILVWVVVYSISPDFLKHLFVVDSSGYMQLMSMLLLFVMVGDILIMSYWRR</sequence>
<dbReference type="RefSeq" id="WP_253360891.1">
    <property type="nucleotide sequence ID" value="NZ_JAIULA010000014.1"/>
</dbReference>
<comment type="caution">
    <text evidence="2">The sequence shown here is derived from an EMBL/GenBank/DDBJ whole genome shotgun (WGS) entry which is preliminary data.</text>
</comment>
<evidence type="ECO:0000313" key="2">
    <source>
        <dbReference type="EMBL" id="MCP0887219.1"/>
    </source>
</evidence>
<dbReference type="Proteomes" id="UP001139006">
    <property type="component" value="Unassembled WGS sequence"/>
</dbReference>
<evidence type="ECO:0000313" key="3">
    <source>
        <dbReference type="Proteomes" id="UP001139006"/>
    </source>
</evidence>
<dbReference type="EMBL" id="JAIULA010000014">
    <property type="protein sequence ID" value="MCP0887219.1"/>
    <property type="molecule type" value="Genomic_DNA"/>
</dbReference>
<proteinExistence type="predicted"/>
<keyword evidence="1" id="KW-0472">Membrane</keyword>
<reference evidence="2 3" key="1">
    <citation type="journal article" date="2023" name="Int. J. Syst. Evol. Microbiol.">
        <title>Ligilactobacillus ubinensis sp. nov., a novel species isolated from the wild ferment of a durian fruit (Durio zibethinus).</title>
        <authorList>
            <person name="Heng Y.C."/>
            <person name="Menon N."/>
            <person name="Chen B."/>
            <person name="Loo B.Z.L."/>
            <person name="Wong G.W.J."/>
            <person name="Lim A.C.H."/>
            <person name="Silvaraju S."/>
            <person name="Kittelmann S."/>
        </authorList>
    </citation>
    <scope>NUCLEOTIDE SEQUENCE [LARGE SCALE GENOMIC DNA]</scope>
    <source>
        <strain evidence="2 3">WILCCON 0076</strain>
    </source>
</reference>
<feature type="transmembrane region" description="Helical" evidence="1">
    <location>
        <begin position="41"/>
        <end position="62"/>
    </location>
</feature>
<keyword evidence="3" id="KW-1185">Reference proteome</keyword>
<name>A0A9X2JLT0_9LACO</name>
<accession>A0A9X2JLT0</accession>
<protein>
    <submittedName>
        <fullName evidence="2">Uncharacterized protein</fullName>
    </submittedName>
</protein>
<feature type="transmembrane region" description="Helical" evidence="1">
    <location>
        <begin position="12"/>
        <end position="29"/>
    </location>
</feature>
<keyword evidence="1" id="KW-0812">Transmembrane</keyword>